<dbReference type="GO" id="GO:0008652">
    <property type="term" value="P:amino acid biosynthetic process"/>
    <property type="evidence" value="ECO:0007669"/>
    <property type="project" value="UniProtKB-KW"/>
</dbReference>
<evidence type="ECO:0000256" key="4">
    <source>
        <dbReference type="ARBA" id="ARBA00022857"/>
    </source>
</evidence>
<evidence type="ECO:0000313" key="12">
    <source>
        <dbReference type="EMBL" id="MTV49366.1"/>
    </source>
</evidence>
<evidence type="ECO:0000256" key="3">
    <source>
        <dbReference type="ARBA" id="ARBA00022605"/>
    </source>
</evidence>
<feature type="domain" description="Shikimate dehydrogenase substrate binding N-terminal" evidence="10">
    <location>
        <begin position="21"/>
        <end position="103"/>
    </location>
</feature>
<sequence length="309" mass="33216">MNALPTATNVFIDGATQWVALLGQPVKHSFSPAMHNAAFSYLEMNWRYGAFAVATEKLGEAIRGLAALGFRGANVTVPHKEAVMEHLDAVDPAALRLGAVNTIVFSEGKRTGYNTDGSGFMRGLAEEGVTVAGKSAVILGAGGAARAVIFALADAGVRRLTVVNRSADKAEALLKAVVTATGSDSDGEFPSKRIEYAVCPWEVEELRHHLEEADLLINATSLGMVKGGRIEPYPIAIEKWLTGRPFIADLVYNPVDTILLKTGRDRGMRGQNGLPMLLYQGVRAFELWTGREAPVEVMQQVLKAKMAQP</sequence>
<feature type="domain" description="SDH C-terminal" evidence="11">
    <location>
        <begin position="273"/>
        <end position="303"/>
    </location>
</feature>
<organism evidence="12 13">
    <name type="scientific">Heliobacterium mobile</name>
    <name type="common">Heliobacillus mobilis</name>
    <dbReference type="NCBI Taxonomy" id="28064"/>
    <lineage>
        <taxon>Bacteria</taxon>
        <taxon>Bacillati</taxon>
        <taxon>Bacillota</taxon>
        <taxon>Clostridia</taxon>
        <taxon>Eubacteriales</taxon>
        <taxon>Heliobacteriaceae</taxon>
        <taxon>Heliobacterium</taxon>
    </lineage>
</organism>
<evidence type="ECO:0000256" key="6">
    <source>
        <dbReference type="ARBA" id="ARBA00023141"/>
    </source>
</evidence>
<dbReference type="GO" id="GO:0050661">
    <property type="term" value="F:NADP binding"/>
    <property type="evidence" value="ECO:0007669"/>
    <property type="project" value="InterPro"/>
</dbReference>
<keyword evidence="5 8" id="KW-0560">Oxidoreductase</keyword>
<dbReference type="EMBL" id="WNKU01000010">
    <property type="protein sequence ID" value="MTV49366.1"/>
    <property type="molecule type" value="Genomic_DNA"/>
</dbReference>
<dbReference type="HAMAP" id="MF_00222">
    <property type="entry name" value="Shikimate_DH_AroE"/>
    <property type="match status" value="1"/>
</dbReference>
<feature type="binding site" evidence="8">
    <location>
        <position position="252"/>
    </location>
    <ligand>
        <name>shikimate</name>
        <dbReference type="ChEBI" id="CHEBI:36208"/>
    </ligand>
</feature>
<feature type="binding site" evidence="8">
    <location>
        <begin position="140"/>
        <end position="144"/>
    </location>
    <ligand>
        <name>NADP(+)</name>
        <dbReference type="ChEBI" id="CHEBI:58349"/>
    </ligand>
</feature>
<dbReference type="InterPro" id="IPR036291">
    <property type="entry name" value="NAD(P)-bd_dom_sf"/>
</dbReference>
<gene>
    <name evidence="8" type="primary">aroE</name>
    <name evidence="12" type="ORF">GJ688_10290</name>
</gene>
<dbReference type="NCBIfam" id="NF001319">
    <property type="entry name" value="PRK00258.3-3"/>
    <property type="match status" value="1"/>
</dbReference>
<dbReference type="InterPro" id="IPR022893">
    <property type="entry name" value="Shikimate_DH_fam"/>
</dbReference>
<feature type="domain" description="Quinate/shikimate 5-dehydrogenase/glutamyl-tRNA reductase" evidence="9">
    <location>
        <begin position="129"/>
        <end position="177"/>
    </location>
</feature>
<dbReference type="InterPro" id="IPR006151">
    <property type="entry name" value="Shikm_DH/Glu-tRNA_Rdtase"/>
</dbReference>
<comment type="function">
    <text evidence="8">Involved in the biosynthesis of the chorismate, which leads to the biosynthesis of aromatic amino acids. Catalyzes the reversible NADPH linked reduction of 3-dehydroshikimate (DHSA) to yield shikimate (SA).</text>
</comment>
<evidence type="ECO:0000259" key="9">
    <source>
        <dbReference type="Pfam" id="PF01488"/>
    </source>
</evidence>
<dbReference type="SUPFAM" id="SSF53223">
    <property type="entry name" value="Aminoacid dehydrogenase-like, N-terminal domain"/>
    <property type="match status" value="1"/>
</dbReference>
<keyword evidence="13" id="KW-1185">Reference proteome</keyword>
<dbReference type="GO" id="GO:0004764">
    <property type="term" value="F:shikimate 3-dehydrogenase (NADP+) activity"/>
    <property type="evidence" value="ECO:0007669"/>
    <property type="project" value="UniProtKB-UniRule"/>
</dbReference>
<feature type="binding site" evidence="8">
    <location>
        <position position="76"/>
    </location>
    <ligand>
        <name>shikimate</name>
        <dbReference type="ChEBI" id="CHEBI:36208"/>
    </ligand>
</feature>
<dbReference type="EC" id="1.1.1.25" evidence="2 8"/>
<feature type="binding site" evidence="8">
    <location>
        <position position="116"/>
    </location>
    <ligand>
        <name>shikimate</name>
        <dbReference type="ChEBI" id="CHEBI:36208"/>
    </ligand>
</feature>
<evidence type="ECO:0000313" key="13">
    <source>
        <dbReference type="Proteomes" id="UP000430670"/>
    </source>
</evidence>
<dbReference type="InterPro" id="IPR041121">
    <property type="entry name" value="SDH_C"/>
</dbReference>
<feature type="active site" description="Proton acceptor" evidence="8">
    <location>
        <position position="80"/>
    </location>
</feature>
<name>A0A6I3SKQ7_HELMO</name>
<reference evidence="12 13" key="1">
    <citation type="submission" date="2019-11" db="EMBL/GenBank/DDBJ databases">
        <title>Whole-genome sequence of a the green, strictly anaerobic photosynthetic bacterium Heliobacillus mobilis DSM 6151.</title>
        <authorList>
            <person name="Kyndt J.A."/>
            <person name="Meyer T.E."/>
        </authorList>
    </citation>
    <scope>NUCLEOTIDE SEQUENCE [LARGE SCALE GENOMIC DNA]</scope>
    <source>
        <strain evidence="12 13">DSM 6151</strain>
    </source>
</reference>
<evidence type="ECO:0000256" key="2">
    <source>
        <dbReference type="ARBA" id="ARBA00012962"/>
    </source>
</evidence>
<dbReference type="Pfam" id="PF08501">
    <property type="entry name" value="Shikimate_dh_N"/>
    <property type="match status" value="1"/>
</dbReference>
<feature type="binding site" evidence="8">
    <location>
        <begin position="29"/>
        <end position="31"/>
    </location>
    <ligand>
        <name>shikimate</name>
        <dbReference type="ChEBI" id="CHEBI:36208"/>
    </ligand>
</feature>
<comment type="caution">
    <text evidence="12">The sequence shown here is derived from an EMBL/GenBank/DDBJ whole genome shotgun (WGS) entry which is preliminary data.</text>
</comment>
<feature type="binding site" evidence="8">
    <location>
        <position position="280"/>
    </location>
    <ligand>
        <name>shikimate</name>
        <dbReference type="ChEBI" id="CHEBI:36208"/>
    </ligand>
</feature>
<dbReference type="UniPathway" id="UPA00053">
    <property type="reaction ID" value="UER00087"/>
</dbReference>
<evidence type="ECO:0000256" key="7">
    <source>
        <dbReference type="ARBA" id="ARBA00049442"/>
    </source>
</evidence>
<feature type="binding site" evidence="8">
    <location>
        <position position="273"/>
    </location>
    <ligand>
        <name>NADP(+)</name>
        <dbReference type="ChEBI" id="CHEBI:58349"/>
    </ligand>
</feature>
<dbReference type="NCBIfam" id="NF001314">
    <property type="entry name" value="PRK00258.2-2"/>
    <property type="match status" value="1"/>
</dbReference>
<evidence type="ECO:0000256" key="8">
    <source>
        <dbReference type="HAMAP-Rule" id="MF_00222"/>
    </source>
</evidence>
<keyword evidence="6 8" id="KW-0057">Aromatic amino acid biosynthesis</keyword>
<comment type="subunit">
    <text evidence="8">Homodimer.</text>
</comment>
<evidence type="ECO:0000259" key="11">
    <source>
        <dbReference type="Pfam" id="PF18317"/>
    </source>
</evidence>
<evidence type="ECO:0000256" key="5">
    <source>
        <dbReference type="ARBA" id="ARBA00023002"/>
    </source>
</evidence>
<dbReference type="Pfam" id="PF01488">
    <property type="entry name" value="Shikimate_DH"/>
    <property type="match status" value="1"/>
</dbReference>
<dbReference type="GO" id="GO:0009073">
    <property type="term" value="P:aromatic amino acid family biosynthetic process"/>
    <property type="evidence" value="ECO:0007669"/>
    <property type="project" value="UniProtKB-KW"/>
</dbReference>
<proteinExistence type="inferred from homology"/>
<dbReference type="Pfam" id="PF18317">
    <property type="entry name" value="SDH_C"/>
    <property type="match status" value="1"/>
</dbReference>
<dbReference type="RefSeq" id="WP_155476464.1">
    <property type="nucleotide sequence ID" value="NZ_WNKU01000010.1"/>
</dbReference>
<dbReference type="Proteomes" id="UP000430670">
    <property type="component" value="Unassembled WGS sequence"/>
</dbReference>
<accession>A0A6I3SKQ7</accession>
<dbReference type="CDD" id="cd01065">
    <property type="entry name" value="NAD_bind_Shikimate_DH"/>
    <property type="match status" value="1"/>
</dbReference>
<protein>
    <recommendedName>
        <fullName evidence="2 8">Shikimate dehydrogenase (NADP(+))</fullName>
        <shortName evidence="8">SDH</shortName>
        <ecNumber evidence="2 8">1.1.1.25</ecNumber>
    </recommendedName>
</protein>
<comment type="caution">
    <text evidence="8">Lacks conserved residue(s) required for the propagation of feature annotation.</text>
</comment>
<dbReference type="GO" id="GO:0009423">
    <property type="term" value="P:chorismate biosynthetic process"/>
    <property type="evidence" value="ECO:0007669"/>
    <property type="project" value="UniProtKB-UniRule"/>
</dbReference>
<comment type="catalytic activity">
    <reaction evidence="7 8">
        <text>shikimate + NADP(+) = 3-dehydroshikimate + NADPH + H(+)</text>
        <dbReference type="Rhea" id="RHEA:17737"/>
        <dbReference type="ChEBI" id="CHEBI:15378"/>
        <dbReference type="ChEBI" id="CHEBI:16630"/>
        <dbReference type="ChEBI" id="CHEBI:36208"/>
        <dbReference type="ChEBI" id="CHEBI:57783"/>
        <dbReference type="ChEBI" id="CHEBI:58349"/>
        <dbReference type="EC" id="1.1.1.25"/>
    </reaction>
</comment>
<dbReference type="NCBIfam" id="TIGR00507">
    <property type="entry name" value="aroE"/>
    <property type="match status" value="1"/>
</dbReference>
<dbReference type="OrthoDB" id="9792692at2"/>
<dbReference type="GO" id="GO:0019632">
    <property type="term" value="P:shikimate metabolic process"/>
    <property type="evidence" value="ECO:0007669"/>
    <property type="project" value="InterPro"/>
</dbReference>
<dbReference type="AlphaFoldDB" id="A0A6I3SKQ7"/>
<dbReference type="InterPro" id="IPR046346">
    <property type="entry name" value="Aminoacid_DH-like_N_sf"/>
</dbReference>
<comment type="similarity">
    <text evidence="8">Belongs to the shikimate dehydrogenase family.</text>
</comment>
<comment type="pathway">
    <text evidence="1 8">Metabolic intermediate biosynthesis; chorismate biosynthesis; chorismate from D-erythrose 4-phosphate and phosphoenolpyruvate: step 4/7.</text>
</comment>
<dbReference type="InterPro" id="IPR013708">
    <property type="entry name" value="Shikimate_DH-bd_N"/>
</dbReference>
<dbReference type="PANTHER" id="PTHR21089">
    <property type="entry name" value="SHIKIMATE DEHYDROGENASE"/>
    <property type="match status" value="1"/>
</dbReference>
<dbReference type="InterPro" id="IPR011342">
    <property type="entry name" value="Shikimate_DH"/>
</dbReference>
<dbReference type="SUPFAM" id="SSF51735">
    <property type="entry name" value="NAD(P)-binding Rossmann-fold domains"/>
    <property type="match status" value="1"/>
</dbReference>
<keyword evidence="3 8" id="KW-0028">Amino-acid biosynthesis</keyword>
<dbReference type="Gene3D" id="3.40.50.720">
    <property type="entry name" value="NAD(P)-binding Rossmann-like Domain"/>
    <property type="match status" value="1"/>
</dbReference>
<feature type="binding site" evidence="8">
    <location>
        <position position="250"/>
    </location>
    <ligand>
        <name>NADP(+)</name>
        <dbReference type="ChEBI" id="CHEBI:58349"/>
    </ligand>
</feature>
<evidence type="ECO:0000259" key="10">
    <source>
        <dbReference type="Pfam" id="PF08501"/>
    </source>
</evidence>
<feature type="binding site" evidence="8">
    <location>
        <position position="101"/>
    </location>
    <ligand>
        <name>shikimate</name>
        <dbReference type="ChEBI" id="CHEBI:36208"/>
    </ligand>
</feature>
<evidence type="ECO:0000256" key="1">
    <source>
        <dbReference type="ARBA" id="ARBA00004871"/>
    </source>
</evidence>
<dbReference type="Gene3D" id="3.40.50.10860">
    <property type="entry name" value="Leucine Dehydrogenase, chain A, domain 1"/>
    <property type="match status" value="1"/>
</dbReference>
<keyword evidence="4 8" id="KW-0521">NADP</keyword>
<dbReference type="PANTHER" id="PTHR21089:SF1">
    <property type="entry name" value="BIFUNCTIONAL 3-DEHYDROQUINATE DEHYDRATASE_SHIKIMATE DEHYDROGENASE, CHLOROPLASTIC"/>
    <property type="match status" value="1"/>
</dbReference>